<feature type="domain" description="Beta-ketoacyl-[acyl-carrier-protein] synthase III N-terminal" evidence="4">
    <location>
        <begin position="103"/>
        <end position="185"/>
    </location>
</feature>
<comment type="caution">
    <text evidence="5">The sequence shown here is derived from an EMBL/GenBank/DDBJ whole genome shotgun (WGS) entry which is preliminary data.</text>
</comment>
<dbReference type="InterPro" id="IPR016039">
    <property type="entry name" value="Thiolase-like"/>
</dbReference>
<dbReference type="Pfam" id="PF08545">
    <property type="entry name" value="ACP_syn_III"/>
    <property type="match status" value="1"/>
</dbReference>
<keyword evidence="6" id="KW-1185">Reference proteome</keyword>
<dbReference type="Proteomes" id="UP000188929">
    <property type="component" value="Unassembled WGS sequence"/>
</dbReference>
<reference evidence="6" key="1">
    <citation type="submission" date="2016-10" db="EMBL/GenBank/DDBJ databases">
        <title>Frankia sp. NRRL B-16386 Genome sequencing.</title>
        <authorList>
            <person name="Ghodhbane-Gtari F."/>
            <person name="Swanson E."/>
            <person name="Gueddou A."/>
            <person name="Hezbri K."/>
            <person name="Ktari K."/>
            <person name="Nouioui I."/>
            <person name="Morris K."/>
            <person name="Simpson S."/>
            <person name="Abebe-Akele F."/>
            <person name="Thomas K."/>
            <person name="Gtari M."/>
            <person name="Tisa L.S."/>
        </authorList>
    </citation>
    <scope>NUCLEOTIDE SEQUENCE [LARGE SCALE GENOMIC DNA]</scope>
    <source>
        <strain evidence="6">NRRL B-16386</strain>
    </source>
</reference>
<dbReference type="NCBIfam" id="NF006829">
    <property type="entry name" value="PRK09352.1"/>
    <property type="match status" value="1"/>
</dbReference>
<accession>A0A1V2I2W9</accession>
<dbReference type="PANTHER" id="PTHR34069">
    <property type="entry name" value="3-OXOACYL-[ACYL-CARRIER-PROTEIN] SYNTHASE 3"/>
    <property type="match status" value="1"/>
</dbReference>
<dbReference type="InterPro" id="IPR013747">
    <property type="entry name" value="ACP_syn_III_C"/>
</dbReference>
<dbReference type="SUPFAM" id="SSF53901">
    <property type="entry name" value="Thiolase-like"/>
    <property type="match status" value="1"/>
</dbReference>
<dbReference type="Pfam" id="PF08541">
    <property type="entry name" value="ACP_syn_III_C"/>
    <property type="match status" value="1"/>
</dbReference>
<dbReference type="AlphaFoldDB" id="A0A1V2I2W9"/>
<protein>
    <submittedName>
        <fullName evidence="5">3-oxoacyl-ACP synthase</fullName>
    </submittedName>
</protein>
<keyword evidence="1" id="KW-0808">Transferase</keyword>
<dbReference type="Gene3D" id="3.40.47.10">
    <property type="match status" value="2"/>
</dbReference>
<feature type="domain" description="Beta-ketoacyl-[acyl-carrier-protein] synthase III C-terminal" evidence="3">
    <location>
        <begin position="223"/>
        <end position="311"/>
    </location>
</feature>
<evidence type="ECO:0000259" key="4">
    <source>
        <dbReference type="Pfam" id="PF08545"/>
    </source>
</evidence>
<sequence length="313" mass="31141">MLGTGACRPAGRLTSGEVGVRFGRTARWVEARTGFVARGVAAADETVGAMALAAARDALDDSGLPAVAVDLVMVATCSSPPGAGVVAADVASGLGVPGAATVDLNAVCAGFCYAIAAAADSVRAGSARHAVVIGAERMTDYVDPSDLGTSIIFGDGAGAVVIGPAAAGATGEPAAIGPVAWGSDGSRASLIRVEPESQRMRMEGPAVFRWAIETVHRIALDACERAGVAPTDLAAVVPHQANLRIVDAVAGKLGAVRAVVARDGAGAGNTSAASIPLALHRLRRARAVRAGDLALLVGYGAGLTWAAQVVRVP</sequence>
<keyword evidence="2" id="KW-0012">Acyltransferase</keyword>
<organism evidence="5 6">
    <name type="scientific">Pseudofrankia asymbiotica</name>
    <dbReference type="NCBI Taxonomy" id="1834516"/>
    <lineage>
        <taxon>Bacteria</taxon>
        <taxon>Bacillati</taxon>
        <taxon>Actinomycetota</taxon>
        <taxon>Actinomycetes</taxon>
        <taxon>Frankiales</taxon>
        <taxon>Frankiaceae</taxon>
        <taxon>Pseudofrankia</taxon>
    </lineage>
</organism>
<dbReference type="GO" id="GO:0004315">
    <property type="term" value="F:3-oxoacyl-[acyl-carrier-protein] synthase activity"/>
    <property type="evidence" value="ECO:0007669"/>
    <property type="project" value="InterPro"/>
</dbReference>
<evidence type="ECO:0000313" key="5">
    <source>
        <dbReference type="EMBL" id="ONH24670.1"/>
    </source>
</evidence>
<name>A0A1V2I2W9_9ACTN</name>
<evidence type="ECO:0000313" key="6">
    <source>
        <dbReference type="Proteomes" id="UP000188929"/>
    </source>
</evidence>
<dbReference type="STRING" id="1834516.BL253_29675"/>
<dbReference type="GO" id="GO:0044550">
    <property type="term" value="P:secondary metabolite biosynthetic process"/>
    <property type="evidence" value="ECO:0007669"/>
    <property type="project" value="TreeGrafter"/>
</dbReference>
<evidence type="ECO:0000256" key="2">
    <source>
        <dbReference type="ARBA" id="ARBA00023315"/>
    </source>
</evidence>
<dbReference type="InterPro" id="IPR013751">
    <property type="entry name" value="ACP_syn_III_N"/>
</dbReference>
<dbReference type="GO" id="GO:0006633">
    <property type="term" value="P:fatty acid biosynthetic process"/>
    <property type="evidence" value="ECO:0007669"/>
    <property type="project" value="InterPro"/>
</dbReference>
<dbReference type="EMBL" id="MOMC01000069">
    <property type="protein sequence ID" value="ONH24670.1"/>
    <property type="molecule type" value="Genomic_DNA"/>
</dbReference>
<gene>
    <name evidence="5" type="ORF">BL253_29675</name>
</gene>
<evidence type="ECO:0000256" key="1">
    <source>
        <dbReference type="ARBA" id="ARBA00022679"/>
    </source>
</evidence>
<dbReference type="PANTHER" id="PTHR34069:SF2">
    <property type="entry name" value="BETA-KETOACYL-[ACYL-CARRIER-PROTEIN] SYNTHASE III"/>
    <property type="match status" value="1"/>
</dbReference>
<proteinExistence type="predicted"/>
<dbReference type="CDD" id="cd00830">
    <property type="entry name" value="KAS_III"/>
    <property type="match status" value="1"/>
</dbReference>
<evidence type="ECO:0000259" key="3">
    <source>
        <dbReference type="Pfam" id="PF08541"/>
    </source>
</evidence>